<comment type="subcellular location">
    <subcellularLocation>
        <location evidence="1">Membrane</location>
        <topology evidence="1">Multi-pass membrane protein</topology>
    </subcellularLocation>
</comment>
<organism evidence="9 10">
    <name type="scientific">Blastomyces gilchristii (strain SLH14081)</name>
    <name type="common">Blastomyces dermatitidis</name>
    <dbReference type="NCBI Taxonomy" id="559298"/>
    <lineage>
        <taxon>Eukaryota</taxon>
        <taxon>Fungi</taxon>
        <taxon>Dikarya</taxon>
        <taxon>Ascomycota</taxon>
        <taxon>Pezizomycotina</taxon>
        <taxon>Eurotiomycetes</taxon>
        <taxon>Eurotiomycetidae</taxon>
        <taxon>Onygenales</taxon>
        <taxon>Ajellomycetaceae</taxon>
        <taxon>Blastomyces</taxon>
    </lineage>
</organism>
<dbReference type="VEuPathDB" id="FungiDB:BDBG_05654"/>
<sequence length="267" mass="29329">MSSATPNNKQAFLLDLPTALSLAAALSLLPLASLLTLLLIPSRRPKTDRLLFFWHAYDALTHLIIEGSFLYNCFFISTEIPAVTAQHIPGPHFLDQPHRLYGAAYGTGATARLWQEYGKADSRWLGADLGVVALELLTVLLGGPAAVYVCYTLYKSSSASLSSSAVAADADATVQAAKYRFRMWFVAIGLAVAELYGGFMTFAPEWLSGSHALDTSDPMYLWLYLVFFNILWVFLPIWVLKQGWGEVKEQFVRAALAGKKGASKKDL</sequence>
<feature type="transmembrane region" description="Helical" evidence="7">
    <location>
        <begin position="181"/>
        <end position="199"/>
    </location>
</feature>
<gene>
    <name evidence="9" type="ORF">BDBG_05654</name>
</gene>
<name>A0A179USC8_BLAGS</name>
<keyword evidence="3 6" id="KW-0812">Transmembrane</keyword>
<dbReference type="GO" id="GO:0047750">
    <property type="term" value="F:cholestenol delta-isomerase activity"/>
    <property type="evidence" value="ECO:0007669"/>
    <property type="project" value="InterPro"/>
</dbReference>
<dbReference type="InterPro" id="IPR033118">
    <property type="entry name" value="EXPERA"/>
</dbReference>
<dbReference type="PANTHER" id="PTHR14207">
    <property type="entry name" value="STEROL ISOMERASE"/>
    <property type="match status" value="1"/>
</dbReference>
<dbReference type="STRING" id="559298.A0A179USC8"/>
<dbReference type="KEGG" id="bgh:BDBG_05654"/>
<evidence type="ECO:0000256" key="7">
    <source>
        <dbReference type="SAM" id="Phobius"/>
    </source>
</evidence>
<proteinExistence type="inferred from homology"/>
<protein>
    <submittedName>
        <fullName evidence="9">EBDP3 protein</fullName>
    </submittedName>
</protein>
<feature type="transmembrane region" description="Helical" evidence="7">
    <location>
        <begin position="131"/>
        <end position="154"/>
    </location>
</feature>
<reference evidence="10" key="1">
    <citation type="journal article" date="2015" name="PLoS Genet.">
        <title>The dynamic genome and transcriptome of the human fungal pathogen Blastomyces and close relative Emmonsia.</title>
        <authorList>
            <person name="Munoz J.F."/>
            <person name="Gauthier G.M."/>
            <person name="Desjardins C.A."/>
            <person name="Gallo J.E."/>
            <person name="Holder J."/>
            <person name="Sullivan T.D."/>
            <person name="Marty A.J."/>
            <person name="Carmen J.C."/>
            <person name="Chen Z."/>
            <person name="Ding L."/>
            <person name="Gujja S."/>
            <person name="Magrini V."/>
            <person name="Misas E."/>
            <person name="Mitreva M."/>
            <person name="Priest M."/>
            <person name="Saif S."/>
            <person name="Whiston E.A."/>
            <person name="Young S."/>
            <person name="Zeng Q."/>
            <person name="Goldman W.E."/>
            <person name="Mardis E.R."/>
            <person name="Taylor J.W."/>
            <person name="McEwen J.G."/>
            <person name="Clay O.K."/>
            <person name="Klein B.S."/>
            <person name="Cuomo C.A."/>
        </authorList>
    </citation>
    <scope>NUCLEOTIDE SEQUENCE [LARGE SCALE GENOMIC DNA]</scope>
    <source>
        <strain evidence="10">SLH14081</strain>
    </source>
</reference>
<dbReference type="GO" id="GO:0016125">
    <property type="term" value="P:sterol metabolic process"/>
    <property type="evidence" value="ECO:0007669"/>
    <property type="project" value="InterPro"/>
</dbReference>
<feature type="transmembrane region" description="Helical" evidence="7">
    <location>
        <begin position="219"/>
        <end position="240"/>
    </location>
</feature>
<evidence type="ECO:0000256" key="2">
    <source>
        <dbReference type="ARBA" id="ARBA00008337"/>
    </source>
</evidence>
<keyword evidence="10" id="KW-1185">Reference proteome</keyword>
<keyword evidence="5 6" id="KW-0472">Membrane</keyword>
<dbReference type="AlphaFoldDB" id="A0A179USC8"/>
<feature type="domain" description="EXPERA" evidence="8">
    <location>
        <begin position="47"/>
        <end position="240"/>
    </location>
</feature>
<evidence type="ECO:0000256" key="4">
    <source>
        <dbReference type="ARBA" id="ARBA00022989"/>
    </source>
</evidence>
<evidence type="ECO:0000256" key="5">
    <source>
        <dbReference type="ARBA" id="ARBA00023136"/>
    </source>
</evidence>
<evidence type="ECO:0000256" key="1">
    <source>
        <dbReference type="ARBA" id="ARBA00004141"/>
    </source>
</evidence>
<dbReference type="GO" id="GO:0016020">
    <property type="term" value="C:membrane"/>
    <property type="evidence" value="ECO:0007669"/>
    <property type="project" value="UniProtKB-SubCell"/>
</dbReference>
<comment type="similarity">
    <text evidence="2">Belongs to the EBP family.</text>
</comment>
<dbReference type="PROSITE" id="PS51751">
    <property type="entry name" value="EXPERA"/>
    <property type="match status" value="1"/>
</dbReference>
<dbReference type="EMBL" id="GG657458">
    <property type="protein sequence ID" value="OAT09967.1"/>
    <property type="molecule type" value="Genomic_DNA"/>
</dbReference>
<dbReference type="GeneID" id="8503768"/>
<dbReference type="GO" id="GO:0005783">
    <property type="term" value="C:endoplasmic reticulum"/>
    <property type="evidence" value="ECO:0007669"/>
    <property type="project" value="TreeGrafter"/>
</dbReference>
<feature type="transmembrane region" description="Helical" evidence="7">
    <location>
        <begin position="20"/>
        <end position="40"/>
    </location>
</feature>
<evidence type="ECO:0000256" key="6">
    <source>
        <dbReference type="PROSITE-ProRule" id="PRU01087"/>
    </source>
</evidence>
<dbReference type="Proteomes" id="UP000002038">
    <property type="component" value="Unassembled WGS sequence"/>
</dbReference>
<dbReference type="RefSeq" id="XP_002624146.1">
    <property type="nucleotide sequence ID" value="XM_002624100.2"/>
</dbReference>
<dbReference type="InterPro" id="IPR007905">
    <property type="entry name" value="EBP"/>
</dbReference>
<evidence type="ECO:0000256" key="3">
    <source>
        <dbReference type="ARBA" id="ARBA00022692"/>
    </source>
</evidence>
<evidence type="ECO:0000313" key="9">
    <source>
        <dbReference type="EMBL" id="OAT09967.1"/>
    </source>
</evidence>
<evidence type="ECO:0000259" key="8">
    <source>
        <dbReference type="PROSITE" id="PS51751"/>
    </source>
</evidence>
<keyword evidence="4 6" id="KW-1133">Transmembrane helix</keyword>
<dbReference type="Pfam" id="PF05241">
    <property type="entry name" value="EBP"/>
    <property type="match status" value="1"/>
</dbReference>
<accession>A0A179USC8</accession>
<dbReference type="PANTHER" id="PTHR14207:SF1">
    <property type="entry name" value="EMOPAMIL-BINDING PROTEIN-LIKE"/>
    <property type="match status" value="1"/>
</dbReference>
<evidence type="ECO:0000313" key="10">
    <source>
        <dbReference type="Proteomes" id="UP000002038"/>
    </source>
</evidence>
<dbReference type="OrthoDB" id="5415655at2759"/>